<dbReference type="OMA" id="WSLKATY"/>
<evidence type="ECO:0000256" key="7">
    <source>
        <dbReference type="SAM" id="Coils"/>
    </source>
</evidence>
<feature type="coiled-coil region" evidence="7">
    <location>
        <begin position="1216"/>
        <end position="1257"/>
    </location>
</feature>
<evidence type="ECO:0000313" key="10">
    <source>
        <dbReference type="EMBL" id="ERF72699.1"/>
    </source>
</evidence>
<feature type="compositionally biased region" description="Basic and acidic residues" evidence="8">
    <location>
        <begin position="471"/>
        <end position="490"/>
    </location>
</feature>
<protein>
    <recommendedName>
        <fullName evidence="9">Kinesin motor domain-containing protein</fullName>
    </recommendedName>
</protein>
<dbReference type="GO" id="GO:0007018">
    <property type="term" value="P:microtubule-based movement"/>
    <property type="evidence" value="ECO:0007669"/>
    <property type="project" value="InterPro"/>
</dbReference>
<dbReference type="PROSITE" id="PS50067">
    <property type="entry name" value="KINESIN_MOTOR_2"/>
    <property type="match status" value="1"/>
</dbReference>
<dbReference type="PRINTS" id="PR00380">
    <property type="entry name" value="KINESINHEAVY"/>
</dbReference>
<keyword evidence="4 6" id="KW-0067">ATP-binding</keyword>
<feature type="region of interest" description="Disordered" evidence="8">
    <location>
        <begin position="1677"/>
        <end position="1703"/>
    </location>
</feature>
<feature type="region of interest" description="Disordered" evidence="8">
    <location>
        <begin position="1"/>
        <end position="42"/>
    </location>
</feature>
<evidence type="ECO:0000256" key="8">
    <source>
        <dbReference type="SAM" id="MobiDB-lite"/>
    </source>
</evidence>
<evidence type="ECO:0000256" key="5">
    <source>
        <dbReference type="ARBA" id="ARBA00023054"/>
    </source>
</evidence>
<dbReference type="Gene3D" id="3.40.850.10">
    <property type="entry name" value="Kinesin motor domain"/>
    <property type="match status" value="1"/>
</dbReference>
<feature type="compositionally biased region" description="Basic and acidic residues" evidence="8">
    <location>
        <begin position="916"/>
        <end position="927"/>
    </location>
</feature>
<feature type="coiled-coil region" evidence="7">
    <location>
        <begin position="934"/>
        <end position="968"/>
    </location>
</feature>
<dbReference type="EMBL" id="KE721054">
    <property type="protein sequence ID" value="ERF72699.1"/>
    <property type="molecule type" value="Genomic_DNA"/>
</dbReference>
<comment type="subcellular location">
    <subcellularLocation>
        <location evidence="1">Cytoplasm</location>
    </subcellularLocation>
</comment>
<dbReference type="GO" id="GO:0005524">
    <property type="term" value="F:ATP binding"/>
    <property type="evidence" value="ECO:0007669"/>
    <property type="project" value="UniProtKB-UniRule"/>
</dbReference>
<dbReference type="SUPFAM" id="SSF52540">
    <property type="entry name" value="P-loop containing nucleoside triphosphate hydrolases"/>
    <property type="match status" value="1"/>
</dbReference>
<feature type="compositionally biased region" description="Low complexity" evidence="8">
    <location>
        <begin position="882"/>
        <end position="903"/>
    </location>
</feature>
<accession>U1HTW7</accession>
<dbReference type="GO" id="GO:0003777">
    <property type="term" value="F:microtubule motor activity"/>
    <property type="evidence" value="ECO:0007669"/>
    <property type="project" value="InterPro"/>
</dbReference>
<dbReference type="HOGENOM" id="CLU_241013_0_0_1"/>
<dbReference type="Proteomes" id="UP000019373">
    <property type="component" value="Unassembled WGS sequence"/>
</dbReference>
<dbReference type="RefSeq" id="XP_007801678.1">
    <property type="nucleotide sequence ID" value="XM_007803487.1"/>
</dbReference>
<feature type="region of interest" description="Disordered" evidence="8">
    <location>
        <begin position="1588"/>
        <end position="1612"/>
    </location>
</feature>
<feature type="compositionally biased region" description="Polar residues" evidence="8">
    <location>
        <begin position="1519"/>
        <end position="1528"/>
    </location>
</feature>
<feature type="compositionally biased region" description="Polar residues" evidence="8">
    <location>
        <begin position="1540"/>
        <end position="1554"/>
    </location>
</feature>
<organism evidence="10 11">
    <name type="scientific">Endocarpon pusillum (strain Z07020 / HMAS-L-300199)</name>
    <name type="common">Lichen-forming fungus</name>
    <dbReference type="NCBI Taxonomy" id="1263415"/>
    <lineage>
        <taxon>Eukaryota</taxon>
        <taxon>Fungi</taxon>
        <taxon>Dikarya</taxon>
        <taxon>Ascomycota</taxon>
        <taxon>Pezizomycotina</taxon>
        <taxon>Eurotiomycetes</taxon>
        <taxon>Chaetothyriomycetidae</taxon>
        <taxon>Verrucariales</taxon>
        <taxon>Verrucariaceae</taxon>
        <taxon>Endocarpon</taxon>
    </lineage>
</organism>
<feature type="domain" description="Kinesin motor" evidence="9">
    <location>
        <begin position="42"/>
        <end position="434"/>
    </location>
</feature>
<evidence type="ECO:0000256" key="4">
    <source>
        <dbReference type="ARBA" id="ARBA00022840"/>
    </source>
</evidence>
<dbReference type="InterPro" id="IPR019821">
    <property type="entry name" value="Kinesin_motor_CS"/>
</dbReference>
<dbReference type="PANTHER" id="PTHR47969">
    <property type="entry name" value="CHROMOSOME-ASSOCIATED KINESIN KIF4A-RELATED"/>
    <property type="match status" value="1"/>
</dbReference>
<dbReference type="InterPro" id="IPR027417">
    <property type="entry name" value="P-loop_NTPase"/>
</dbReference>
<sequence>MVMSPPGSPDGVSKQRPQSLMYRPEKSKEGGSGASDEEEKTSVKVVVRIRPPLKPGDPGFELIPQRFQRSMVQSTTPTSLGVESPQGRKLFVFDHVFGEEVNQRGIWSYLQDSVTSFVRGYNVSILAYGQSGSGKSYTMGTSGPSEQNDPHVMGVIPRAASHLFEVLNSIAPSSRQNSGLKIPTRYSLASMNGAQQNFAKADSDKKWQMTATYVEIYNEQLRDLLLPDSTPLHERATVTIREDPRGRIILTGLYQVEINSVDELLSALNHGSAIRQTDATAINAQSSRSHAVFSLNLIQRKPRAAITSSKEKRMSMPTEAMVNGEPSVTVDSKLHFVDLAGSERLKNTGATGERAREGISINAGLASLGKVISQLSSRQAGSHVSYRDSKLTRLLQDSLGGNAITYMIACVTPAEFHLSETLNTVQYAQRARAIQIKPRIQQVNDDSDKQAVIDRLRAEVAFLRQQIHSSEGSERRNANPQERMVRPSDREVELQNQLLDVQEGYTALSQRHAKVISELAKSGDPSEDPTTNHIPGESAVDRLKRSRANQEQIEQMVLEYEKTIQILESNLSNTRASLANTESNLLEKETKCAFTDTINQQLHSRVQKLMHRETNTETYLRDLEARLDGQSSGEEKNGAIIVELHKEIARIRESESNAEDYISTLEERLAEADQDMEILQREVERLEHVVDRQRSLGKLDHLLYELDHVQKNNRRIAAVEPLPTIARSSSYGLISKHSLDTLKEAEETALPEESDDDLLVSPEVEADASASVQGDDLASLARATACSRCMVQPSPAQAKHMAEKFENVTSELFDLRLEHENTLNEFDLLSAKYQEALRALAEMQDGVEEARHPPIASVASPQPMSRSTSFVGEVKSIEPETSKPLPSSRSPSSELSLAEETSSVDAADTTQSSQELHPRDDVTSPDVDKLQRMLAEHEHGMDLVTQQYAQLQAEHQQTLATVQALKAEIQKNKIHPPPSPGHISPVIRLGTSQNIVVTDRAYRALASLKSLVSEEFEGKPNRMESAELHLNAASHELQSRLERIQSLEAEMKTVKREMEAKTTIISGLTRERNSLKGSSPVDLSMVSQMRDQLIQNENEIRSLHESRASREEELLAEIRSLKHLNENGPAYPQPVKVGAGDDSMKYSELQKEISEWQAKHKAAVDFAQASEKKLLSTTAELEASMASLEAIRAEHGGTSQDAFKRAAAAKVMQVERERHTELIDSLKHDIENYKSSAARLEQQNSSMRQLITQHEKELYQKDQQLVSRSEQITHLQKEAAHHKAAVEAYKQGFKSLHESHDIKVEEMKLSHAGQMAEMDDQREELVQNHEQAVKLLNTQLEKSRTDLQSLLSRAGSVLGHATSVDMLHSHIQDLMEEKSHATEIQARLTRVNAELEKQLEEQRDQNPKLHRSSESTADYKARIRSLAEEIANHEESLREKDGIIRKRDAMIESITIEKQNNARIIEELEQQIETSFDHHHNRLSVIQQQGNQALVEAQARIVALEKELDAQREGGNDVDPTSRTNTMKSAHRPQSPLPADSQNRSNSMTSNLRKSASVASLPSPPPAIPLPPLPALPALPSIAAVNNLPTSNASTSPPPSRHASKEIPANGSQQIQLIEDQEARIRTIEKHLNAEKQLTATLEEALVDLETQSNKLRAEMDGWKKKAWSAEEEMQSLRREKKHARESIQAVEMERDKRREAEAARAQLEERMNQLSTRKKKKNALNCF</sequence>
<proteinExistence type="inferred from homology"/>
<dbReference type="GO" id="GO:0007052">
    <property type="term" value="P:mitotic spindle organization"/>
    <property type="evidence" value="ECO:0007669"/>
    <property type="project" value="TreeGrafter"/>
</dbReference>
<evidence type="ECO:0000259" key="9">
    <source>
        <dbReference type="PROSITE" id="PS50067"/>
    </source>
</evidence>
<keyword evidence="11" id="KW-1185">Reference proteome</keyword>
<keyword evidence="5 7" id="KW-0175">Coiled coil</keyword>
<evidence type="ECO:0000256" key="2">
    <source>
        <dbReference type="ARBA" id="ARBA00022490"/>
    </source>
</evidence>
<evidence type="ECO:0000256" key="1">
    <source>
        <dbReference type="ARBA" id="ARBA00004496"/>
    </source>
</evidence>
<dbReference type="GO" id="GO:0051231">
    <property type="term" value="P:spindle elongation"/>
    <property type="evidence" value="ECO:0007669"/>
    <property type="project" value="TreeGrafter"/>
</dbReference>
<evidence type="ECO:0000256" key="3">
    <source>
        <dbReference type="ARBA" id="ARBA00022741"/>
    </source>
</evidence>
<feature type="coiled-coil region" evidence="7">
    <location>
        <begin position="1030"/>
        <end position="1064"/>
    </location>
</feature>
<dbReference type="OrthoDB" id="3176171at2759"/>
<dbReference type="SMART" id="SM00129">
    <property type="entry name" value="KISc"/>
    <property type="match status" value="1"/>
</dbReference>
<dbReference type="InterPro" id="IPR001752">
    <property type="entry name" value="Kinesin_motor_dom"/>
</dbReference>
<feature type="region of interest" description="Disordered" evidence="8">
    <location>
        <begin position="852"/>
        <end position="927"/>
    </location>
</feature>
<feature type="compositionally biased region" description="Polar residues" evidence="8">
    <location>
        <begin position="859"/>
        <end position="870"/>
    </location>
</feature>
<feature type="region of interest" description="Disordered" evidence="8">
    <location>
        <begin position="519"/>
        <end position="547"/>
    </location>
</feature>
<dbReference type="InterPro" id="IPR027640">
    <property type="entry name" value="Kinesin-like_fam"/>
</dbReference>
<dbReference type="InterPro" id="IPR036961">
    <property type="entry name" value="Kinesin_motor_dom_sf"/>
</dbReference>
<feature type="coiled-coil region" evidence="7">
    <location>
        <begin position="655"/>
        <end position="696"/>
    </location>
</feature>
<keyword evidence="6" id="KW-0505">Motor protein</keyword>
<keyword evidence="3 6" id="KW-0547">Nucleotide-binding</keyword>
<keyword evidence="2" id="KW-0963">Cytoplasm</keyword>
<reference evidence="11" key="1">
    <citation type="journal article" date="2014" name="BMC Genomics">
        <title>Genome characteristics reveal the impact of lichenization on lichen-forming fungus Endocarpon pusillum Hedwig (Verrucariales, Ascomycota).</title>
        <authorList>
            <person name="Wang Y.-Y."/>
            <person name="Liu B."/>
            <person name="Zhang X.-Y."/>
            <person name="Zhou Q.-M."/>
            <person name="Zhang T."/>
            <person name="Li H."/>
            <person name="Yu Y.-F."/>
            <person name="Zhang X.-L."/>
            <person name="Hao X.-Y."/>
            <person name="Wang M."/>
            <person name="Wang L."/>
            <person name="Wei J.-C."/>
        </authorList>
    </citation>
    <scope>NUCLEOTIDE SEQUENCE [LARGE SCALE GENOMIC DNA]</scope>
    <source>
        <strain evidence="11">Z07020 / HMAS-L-300199</strain>
    </source>
</reference>
<dbReference type="GO" id="GO:0008017">
    <property type="term" value="F:microtubule binding"/>
    <property type="evidence" value="ECO:0007669"/>
    <property type="project" value="InterPro"/>
</dbReference>
<dbReference type="Pfam" id="PF00225">
    <property type="entry name" value="Kinesin"/>
    <property type="match status" value="1"/>
</dbReference>
<comment type="similarity">
    <text evidence="6">Belongs to the TRAFAC class myosin-kinesin ATPase superfamily. Kinesin family.</text>
</comment>
<feature type="region of interest" description="Disordered" evidence="8">
    <location>
        <begin position="1507"/>
        <end position="1563"/>
    </location>
</feature>
<dbReference type="GeneID" id="19242374"/>
<feature type="region of interest" description="Disordered" evidence="8">
    <location>
        <begin position="467"/>
        <end position="490"/>
    </location>
</feature>
<dbReference type="PANTHER" id="PTHR47969:SF15">
    <property type="entry name" value="CHROMOSOME-ASSOCIATED KINESIN KIF4A-RELATED"/>
    <property type="match status" value="1"/>
</dbReference>
<name>U1HTW7_ENDPU</name>
<feature type="coiled-coil region" evidence="7">
    <location>
        <begin position="1315"/>
        <end position="1353"/>
    </location>
</feature>
<feature type="binding site" evidence="6">
    <location>
        <begin position="129"/>
        <end position="136"/>
    </location>
    <ligand>
        <name>ATP</name>
        <dbReference type="ChEBI" id="CHEBI:30616"/>
    </ligand>
</feature>
<evidence type="ECO:0000313" key="11">
    <source>
        <dbReference type="Proteomes" id="UP000019373"/>
    </source>
</evidence>
<dbReference type="PROSITE" id="PS00411">
    <property type="entry name" value="KINESIN_MOTOR_1"/>
    <property type="match status" value="1"/>
</dbReference>
<gene>
    <name evidence="10" type="ORF">EPUS_07492</name>
</gene>
<dbReference type="GO" id="GO:0005737">
    <property type="term" value="C:cytoplasm"/>
    <property type="evidence" value="ECO:0007669"/>
    <property type="project" value="UniProtKB-SubCell"/>
</dbReference>
<dbReference type="GO" id="GO:0005875">
    <property type="term" value="C:microtubule associated complex"/>
    <property type="evidence" value="ECO:0007669"/>
    <property type="project" value="TreeGrafter"/>
</dbReference>
<evidence type="ECO:0000256" key="6">
    <source>
        <dbReference type="PROSITE-ProRule" id="PRU00283"/>
    </source>
</evidence>
<dbReference type="eggNOG" id="KOG0244">
    <property type="taxonomic scope" value="Eukaryota"/>
</dbReference>